<reference evidence="2" key="1">
    <citation type="journal article" date="2023" name="GigaByte">
        <title>Genome assembly of the bearded iris, Iris pallida Lam.</title>
        <authorList>
            <person name="Bruccoleri R.E."/>
            <person name="Oakeley E.J."/>
            <person name="Faust A.M.E."/>
            <person name="Altorfer M."/>
            <person name="Dessus-Babus S."/>
            <person name="Burckhardt D."/>
            <person name="Oertli M."/>
            <person name="Naumann U."/>
            <person name="Petersen F."/>
            <person name="Wong J."/>
        </authorList>
    </citation>
    <scope>NUCLEOTIDE SEQUENCE</scope>
    <source>
        <strain evidence="2">GSM-AAB239-AS_SAM_17_03QT</strain>
    </source>
</reference>
<organism evidence="2 3">
    <name type="scientific">Iris pallida</name>
    <name type="common">Sweet iris</name>
    <dbReference type="NCBI Taxonomy" id="29817"/>
    <lineage>
        <taxon>Eukaryota</taxon>
        <taxon>Viridiplantae</taxon>
        <taxon>Streptophyta</taxon>
        <taxon>Embryophyta</taxon>
        <taxon>Tracheophyta</taxon>
        <taxon>Spermatophyta</taxon>
        <taxon>Magnoliopsida</taxon>
        <taxon>Liliopsida</taxon>
        <taxon>Asparagales</taxon>
        <taxon>Iridaceae</taxon>
        <taxon>Iridoideae</taxon>
        <taxon>Irideae</taxon>
        <taxon>Iris</taxon>
    </lineage>
</organism>
<gene>
    <name evidence="2" type="ORF">M6B38_114900</name>
</gene>
<feature type="compositionally biased region" description="Basic and acidic residues" evidence="1">
    <location>
        <begin position="37"/>
        <end position="47"/>
    </location>
</feature>
<dbReference type="EMBL" id="JANAVB010004686">
    <property type="protein sequence ID" value="KAJ6848149.1"/>
    <property type="molecule type" value="Genomic_DNA"/>
</dbReference>
<proteinExistence type="predicted"/>
<dbReference type="Proteomes" id="UP001140949">
    <property type="component" value="Unassembled WGS sequence"/>
</dbReference>
<protein>
    <submittedName>
        <fullName evidence="2">Pollen-specific leucine-rich repeat extensin-like protein 4</fullName>
    </submittedName>
</protein>
<keyword evidence="3" id="KW-1185">Reference proteome</keyword>
<reference evidence="2" key="2">
    <citation type="submission" date="2023-04" db="EMBL/GenBank/DDBJ databases">
        <authorList>
            <person name="Bruccoleri R.E."/>
            <person name="Oakeley E.J."/>
            <person name="Faust A.-M."/>
            <person name="Dessus-Babus S."/>
            <person name="Altorfer M."/>
            <person name="Burckhardt D."/>
            <person name="Oertli M."/>
            <person name="Naumann U."/>
            <person name="Petersen F."/>
            <person name="Wong J."/>
        </authorList>
    </citation>
    <scope>NUCLEOTIDE SEQUENCE</scope>
    <source>
        <strain evidence="2">GSM-AAB239-AS_SAM_17_03QT</strain>
        <tissue evidence="2">Leaf</tissue>
    </source>
</reference>
<evidence type="ECO:0000313" key="3">
    <source>
        <dbReference type="Proteomes" id="UP001140949"/>
    </source>
</evidence>
<sequence length="57" mass="6278">MTDLHCCLAPRLASPSLMQRPSPSTPAILGRAHARVARREPPRDPPRCHRPSSPLLC</sequence>
<evidence type="ECO:0000256" key="1">
    <source>
        <dbReference type="SAM" id="MobiDB-lite"/>
    </source>
</evidence>
<name>A0AAX6I4I6_IRIPA</name>
<dbReference type="AlphaFoldDB" id="A0AAX6I4I6"/>
<feature type="region of interest" description="Disordered" evidence="1">
    <location>
        <begin position="32"/>
        <end position="57"/>
    </location>
</feature>
<evidence type="ECO:0000313" key="2">
    <source>
        <dbReference type="EMBL" id="KAJ6848149.1"/>
    </source>
</evidence>
<accession>A0AAX6I4I6</accession>
<comment type="caution">
    <text evidence="2">The sequence shown here is derived from an EMBL/GenBank/DDBJ whole genome shotgun (WGS) entry which is preliminary data.</text>
</comment>